<name>A0ABV5WH64_9BACI</name>
<evidence type="ECO:0000256" key="1">
    <source>
        <dbReference type="SAM" id="Phobius"/>
    </source>
</evidence>
<accession>A0ABV5WH64</accession>
<organism evidence="2 3">
    <name type="scientific">Ectobacillus funiculus</name>
    <dbReference type="NCBI Taxonomy" id="137993"/>
    <lineage>
        <taxon>Bacteria</taxon>
        <taxon>Bacillati</taxon>
        <taxon>Bacillota</taxon>
        <taxon>Bacilli</taxon>
        <taxon>Bacillales</taxon>
        <taxon>Bacillaceae</taxon>
        <taxon>Ectobacillus</taxon>
    </lineage>
</organism>
<dbReference type="Proteomes" id="UP001589609">
    <property type="component" value="Unassembled WGS sequence"/>
</dbReference>
<keyword evidence="1" id="KW-1133">Transmembrane helix</keyword>
<dbReference type="InterPro" id="IPR053154">
    <property type="entry name" value="c-di-AMP_regulator"/>
</dbReference>
<protein>
    <submittedName>
        <fullName evidence="2">YbbR-like domain-containing protein</fullName>
    </submittedName>
</protein>
<dbReference type="Gene3D" id="2.170.120.40">
    <property type="entry name" value="YbbR-like domain"/>
    <property type="match status" value="2"/>
</dbReference>
<feature type="transmembrane region" description="Helical" evidence="1">
    <location>
        <begin position="9"/>
        <end position="26"/>
    </location>
</feature>
<evidence type="ECO:0000313" key="3">
    <source>
        <dbReference type="Proteomes" id="UP001589609"/>
    </source>
</evidence>
<dbReference type="Gene3D" id="2.170.120.30">
    <property type="match status" value="2"/>
</dbReference>
<sequence>MDKLMDNHWFLRGIALLLALMLYMVANLDKQPQGTSALPLGDAVETIQDVKVEAYYDQDKYVVTGLPQSVDITLEGSNTSILQTKMKEQFEVFTNLHGYESGTYEVALQYNGIPDSLKVKLQPAKVRVTIEPKKTKAFPVEVGYLNKNQMKSGYVAEKATVKPSFIEIAGTEAQLEQVGAVRAYIDLKGVNETFTKEAKIVIYDKSGNTLNLQANPSVVNVTVPVATPEKTLPIKITQKGELQKGLTLKNITMDPTEIKVYGPKEVLDSLEALEDVVVDLSQITDTVTFDAAVAVPKGAISIAPAKVKVTVNVQADKPEPEQRTLDDIPIKVTGLDEDAYELNFLDPSNGKVSVDAIGESESIEKLDPSDVQVSVNVENLEPGTHDVAVQISGPDNITFELKQKNAKVEIVDKS</sequence>
<keyword evidence="1" id="KW-0812">Transmembrane</keyword>
<proteinExistence type="predicted"/>
<dbReference type="EMBL" id="JBHMAF010000102">
    <property type="protein sequence ID" value="MFB9759947.1"/>
    <property type="molecule type" value="Genomic_DNA"/>
</dbReference>
<comment type="caution">
    <text evidence="2">The sequence shown here is derived from an EMBL/GenBank/DDBJ whole genome shotgun (WGS) entry which is preliminary data.</text>
</comment>
<gene>
    <name evidence="2" type="ORF">ACFFMS_16320</name>
</gene>
<evidence type="ECO:0000313" key="2">
    <source>
        <dbReference type="EMBL" id="MFB9759947.1"/>
    </source>
</evidence>
<reference evidence="2 3" key="1">
    <citation type="submission" date="2024-09" db="EMBL/GenBank/DDBJ databases">
        <authorList>
            <person name="Sun Q."/>
            <person name="Mori K."/>
        </authorList>
    </citation>
    <scope>NUCLEOTIDE SEQUENCE [LARGE SCALE GENOMIC DNA]</scope>
    <source>
        <strain evidence="2 3">JCM 11201</strain>
    </source>
</reference>
<dbReference type="PANTHER" id="PTHR37804">
    <property type="entry name" value="CDAA REGULATORY PROTEIN CDAR"/>
    <property type="match status" value="1"/>
</dbReference>
<dbReference type="Pfam" id="PF07949">
    <property type="entry name" value="YbbR"/>
    <property type="match status" value="3"/>
</dbReference>
<dbReference type="InterPro" id="IPR012505">
    <property type="entry name" value="YbbR"/>
</dbReference>
<dbReference type="PANTHER" id="PTHR37804:SF1">
    <property type="entry name" value="CDAA REGULATORY PROTEIN CDAR"/>
    <property type="match status" value="1"/>
</dbReference>
<keyword evidence="1" id="KW-0472">Membrane</keyword>
<keyword evidence="3" id="KW-1185">Reference proteome</keyword>
<dbReference type="RefSeq" id="WP_379950282.1">
    <property type="nucleotide sequence ID" value="NZ_JBHMAF010000102.1"/>
</dbReference>